<evidence type="ECO:0000313" key="3">
    <source>
        <dbReference type="EMBL" id="RWY48387.1"/>
    </source>
</evidence>
<dbReference type="Pfam" id="PF02371">
    <property type="entry name" value="Transposase_20"/>
    <property type="match status" value="1"/>
</dbReference>
<dbReference type="InterPro" id="IPR003346">
    <property type="entry name" value="Transposase_20"/>
</dbReference>
<dbReference type="OrthoDB" id="964423at2"/>
<evidence type="ECO:0000259" key="1">
    <source>
        <dbReference type="Pfam" id="PF01548"/>
    </source>
</evidence>
<sequence length="316" mass="36419">MTLDICCAEQQLHIKIENSIKGFSDLKKWSKANKIDLQQTFVVMEFTGGYEYRFIQFCESISIAYCRISGLEIKRSMGMTRGKSDKVDSFRIGQYGEEKIKKLEQAKPLDNNVLQLKQLLSFRKRLVRETAGLSATVKERKHIYGSNQKDPIIKVASEKIKTNQKYVKLIEEEITTLITANPTMLFNYRILRSIKGIGPINAWMTIAYTENFVSFTDARKYAVFVGVVSFEHTSGTSVNGKKRISQMANKELKQELNQVAKAAITHDAEIRSYAERKLKNKHYKIILNNVKFKLILRMFSLVKRGELYVENYRKAA</sequence>
<keyword evidence="4" id="KW-1185">Reference proteome</keyword>
<comment type="caution">
    <text evidence="3">The sequence shown here is derived from an EMBL/GenBank/DDBJ whole genome shotgun (WGS) entry which is preliminary data.</text>
</comment>
<dbReference type="PANTHER" id="PTHR33055:SF3">
    <property type="entry name" value="PUTATIVE TRANSPOSASE FOR IS117-RELATED"/>
    <property type="match status" value="1"/>
</dbReference>
<proteinExistence type="predicted"/>
<feature type="domain" description="Transposase IS110-like N-terminal" evidence="1">
    <location>
        <begin position="13"/>
        <end position="132"/>
    </location>
</feature>
<dbReference type="PANTHER" id="PTHR33055">
    <property type="entry name" value="TRANSPOSASE FOR INSERTION SEQUENCE ELEMENT IS1111A"/>
    <property type="match status" value="1"/>
</dbReference>
<dbReference type="RefSeq" id="WP_128535734.1">
    <property type="nucleotide sequence ID" value="NZ_SBIW01000011.1"/>
</dbReference>
<dbReference type="Proteomes" id="UP000286701">
    <property type="component" value="Unassembled WGS sequence"/>
</dbReference>
<dbReference type="InterPro" id="IPR002525">
    <property type="entry name" value="Transp_IS110-like_N"/>
</dbReference>
<dbReference type="GO" id="GO:0006313">
    <property type="term" value="P:DNA transposition"/>
    <property type="evidence" value="ECO:0007669"/>
    <property type="project" value="InterPro"/>
</dbReference>
<evidence type="ECO:0000313" key="4">
    <source>
        <dbReference type="Proteomes" id="UP000286701"/>
    </source>
</evidence>
<dbReference type="AlphaFoldDB" id="A0A444MJG1"/>
<dbReference type="InterPro" id="IPR047650">
    <property type="entry name" value="Transpos_IS110"/>
</dbReference>
<name>A0A444MJG1_9SPHI</name>
<dbReference type="EMBL" id="SBIW01000011">
    <property type="protein sequence ID" value="RWY48387.1"/>
    <property type="molecule type" value="Genomic_DNA"/>
</dbReference>
<accession>A0A444MJG1</accession>
<dbReference type="GO" id="GO:0004803">
    <property type="term" value="F:transposase activity"/>
    <property type="evidence" value="ECO:0007669"/>
    <property type="project" value="InterPro"/>
</dbReference>
<protein>
    <submittedName>
        <fullName evidence="3">IS110 family transposase</fullName>
    </submittedName>
</protein>
<organism evidence="3 4">
    <name type="scientific">Mucilaginibacter gilvus</name>
    <dbReference type="NCBI Taxonomy" id="2305909"/>
    <lineage>
        <taxon>Bacteria</taxon>
        <taxon>Pseudomonadati</taxon>
        <taxon>Bacteroidota</taxon>
        <taxon>Sphingobacteriia</taxon>
        <taxon>Sphingobacteriales</taxon>
        <taxon>Sphingobacteriaceae</taxon>
        <taxon>Mucilaginibacter</taxon>
    </lineage>
</organism>
<feature type="domain" description="Transposase IS116/IS110/IS902 C-terminal" evidence="2">
    <location>
        <begin position="189"/>
        <end position="274"/>
    </location>
</feature>
<dbReference type="Pfam" id="PF01548">
    <property type="entry name" value="DEDD_Tnp_IS110"/>
    <property type="match status" value="1"/>
</dbReference>
<reference evidence="3 4" key="1">
    <citation type="submission" date="2019-01" db="EMBL/GenBank/DDBJ databases">
        <title>Mucilaginibacter antarcticum sp. nov., isolated from antarctic soil.</title>
        <authorList>
            <person name="Yan Y.-Q."/>
            <person name="Du Z.-J."/>
        </authorList>
    </citation>
    <scope>NUCLEOTIDE SEQUENCE [LARGE SCALE GENOMIC DNA]</scope>
    <source>
        <strain evidence="3 4">F01003</strain>
    </source>
</reference>
<dbReference type="GO" id="GO:0003677">
    <property type="term" value="F:DNA binding"/>
    <property type="evidence" value="ECO:0007669"/>
    <property type="project" value="InterPro"/>
</dbReference>
<evidence type="ECO:0000259" key="2">
    <source>
        <dbReference type="Pfam" id="PF02371"/>
    </source>
</evidence>
<gene>
    <name evidence="3" type="ORF">EPL05_19800</name>
</gene>